<dbReference type="EMBL" id="JACEIK010001578">
    <property type="protein sequence ID" value="MCD7470517.1"/>
    <property type="molecule type" value="Genomic_DNA"/>
</dbReference>
<comment type="caution">
    <text evidence="1">The sequence shown here is derived from an EMBL/GenBank/DDBJ whole genome shotgun (WGS) entry which is preliminary data.</text>
</comment>
<keyword evidence="2" id="KW-1185">Reference proteome</keyword>
<gene>
    <name evidence="1" type="ORF">HAX54_010445</name>
</gene>
<proteinExistence type="predicted"/>
<name>A0ABS8TG97_DATST</name>
<protein>
    <submittedName>
        <fullName evidence="1">Uncharacterized protein</fullName>
    </submittedName>
</protein>
<feature type="non-terminal residue" evidence="1">
    <location>
        <position position="1"/>
    </location>
</feature>
<dbReference type="Proteomes" id="UP000823775">
    <property type="component" value="Unassembled WGS sequence"/>
</dbReference>
<sequence>PVVLALHPFKRRWPPLAPSSLSKSSLAIRGLSPAFHRWVEFHYSLPRYASCNWHWTGDLRIGTAVLPMDHRFSPLFHCILDSTYIWAAPTFHQSCTTAPLFSFSLFLIRSFHKNKIKTASRYQNIKILGLPPKKPLI</sequence>
<evidence type="ECO:0000313" key="2">
    <source>
        <dbReference type="Proteomes" id="UP000823775"/>
    </source>
</evidence>
<evidence type="ECO:0000313" key="1">
    <source>
        <dbReference type="EMBL" id="MCD7470517.1"/>
    </source>
</evidence>
<organism evidence="1 2">
    <name type="scientific">Datura stramonium</name>
    <name type="common">Jimsonweed</name>
    <name type="synonym">Common thornapple</name>
    <dbReference type="NCBI Taxonomy" id="4076"/>
    <lineage>
        <taxon>Eukaryota</taxon>
        <taxon>Viridiplantae</taxon>
        <taxon>Streptophyta</taxon>
        <taxon>Embryophyta</taxon>
        <taxon>Tracheophyta</taxon>
        <taxon>Spermatophyta</taxon>
        <taxon>Magnoliopsida</taxon>
        <taxon>eudicotyledons</taxon>
        <taxon>Gunneridae</taxon>
        <taxon>Pentapetalae</taxon>
        <taxon>asterids</taxon>
        <taxon>lamiids</taxon>
        <taxon>Solanales</taxon>
        <taxon>Solanaceae</taxon>
        <taxon>Solanoideae</taxon>
        <taxon>Datureae</taxon>
        <taxon>Datura</taxon>
    </lineage>
</organism>
<accession>A0ABS8TG97</accession>
<reference evidence="1 2" key="1">
    <citation type="journal article" date="2021" name="BMC Genomics">
        <title>Datura genome reveals duplications of psychoactive alkaloid biosynthetic genes and high mutation rate following tissue culture.</title>
        <authorList>
            <person name="Rajewski A."/>
            <person name="Carter-House D."/>
            <person name="Stajich J."/>
            <person name="Litt A."/>
        </authorList>
    </citation>
    <scope>NUCLEOTIDE SEQUENCE [LARGE SCALE GENOMIC DNA]</scope>
    <source>
        <strain evidence="1">AR-01</strain>
    </source>
</reference>